<dbReference type="InterPro" id="IPR011047">
    <property type="entry name" value="Quinoprotein_ADH-like_sf"/>
</dbReference>
<keyword evidence="16" id="KW-1185">Reference proteome</keyword>
<comment type="subunit">
    <text evidence="3">Component of the ER membrane protein complex (EMC).</text>
</comment>
<protein>
    <recommendedName>
        <fullName evidence="4">ER membrane protein complex subunit 1</fullName>
    </recommendedName>
</protein>
<evidence type="ECO:0000259" key="13">
    <source>
        <dbReference type="Pfam" id="PF07774"/>
    </source>
</evidence>
<dbReference type="PANTHER" id="PTHR21573">
    <property type="entry name" value="ER MEMBRANE PROTEIN COMPLEX SUBUNIT 1"/>
    <property type="match status" value="1"/>
</dbReference>
<feature type="transmembrane region" description="Helical" evidence="11">
    <location>
        <begin position="934"/>
        <end position="954"/>
    </location>
</feature>
<evidence type="ECO:0000256" key="12">
    <source>
        <dbReference type="SAM" id="SignalP"/>
    </source>
</evidence>
<keyword evidence="6 12" id="KW-0732">Signal</keyword>
<dbReference type="Pfam" id="PF25293">
    <property type="entry name" value="Beta-prop_EMC1_N"/>
    <property type="match status" value="1"/>
</dbReference>
<dbReference type="InterPro" id="IPR018391">
    <property type="entry name" value="PQQ_b-propeller_rpt"/>
</dbReference>
<evidence type="ECO:0000256" key="2">
    <source>
        <dbReference type="ARBA" id="ARBA00007904"/>
    </source>
</evidence>
<comment type="subcellular location">
    <subcellularLocation>
        <location evidence="1">Endoplasmic reticulum membrane</location>
        <topology evidence="1">Single-pass type I membrane protein</topology>
    </subcellularLocation>
</comment>
<dbReference type="Gene3D" id="2.130.10.10">
    <property type="entry name" value="YVTN repeat-like/Quinoprotein amine dehydrogenase"/>
    <property type="match status" value="1"/>
</dbReference>
<comment type="similarity">
    <text evidence="2">Belongs to the EMC1 family.</text>
</comment>
<name>M7P2A7_PNEMU</name>
<dbReference type="eggNOG" id="KOG2103">
    <property type="taxonomic scope" value="Eukaryota"/>
</dbReference>
<feature type="domain" description="EMC1 first beta-propeller" evidence="14">
    <location>
        <begin position="44"/>
        <end position="418"/>
    </location>
</feature>
<dbReference type="SUPFAM" id="SSF50998">
    <property type="entry name" value="Quinoprotein alcohol dehydrogenase-like"/>
    <property type="match status" value="1"/>
</dbReference>
<keyword evidence="9 11" id="KW-0472">Membrane</keyword>
<dbReference type="SMART" id="SM00564">
    <property type="entry name" value="PQQ"/>
    <property type="match status" value="3"/>
</dbReference>
<dbReference type="Proteomes" id="UP000011958">
    <property type="component" value="Unassembled WGS sequence"/>
</dbReference>
<evidence type="ECO:0000256" key="11">
    <source>
        <dbReference type="SAM" id="Phobius"/>
    </source>
</evidence>
<evidence type="ECO:0000256" key="5">
    <source>
        <dbReference type="ARBA" id="ARBA00022692"/>
    </source>
</evidence>
<dbReference type="InterPro" id="IPR058545">
    <property type="entry name" value="Beta-prop_EMC1_1st"/>
</dbReference>
<dbReference type="VEuPathDB" id="FungiDB:PNEG_03457"/>
<keyword evidence="7" id="KW-0256">Endoplasmic reticulum</keyword>
<accession>M7P2A7</accession>
<evidence type="ECO:0000256" key="6">
    <source>
        <dbReference type="ARBA" id="ARBA00022729"/>
    </source>
</evidence>
<dbReference type="OrthoDB" id="28092at2759"/>
<dbReference type="InterPro" id="IPR011678">
    <property type="entry name" value="EMC1_C"/>
</dbReference>
<evidence type="ECO:0000256" key="8">
    <source>
        <dbReference type="ARBA" id="ARBA00022989"/>
    </source>
</evidence>
<comment type="caution">
    <text evidence="15">The sequence shown here is derived from an EMBL/GenBank/DDBJ whole genome shotgun (WGS) entry which is preliminary data.</text>
</comment>
<evidence type="ECO:0000256" key="3">
    <source>
        <dbReference type="ARBA" id="ARBA00011276"/>
    </source>
</evidence>
<gene>
    <name evidence="15" type="ORF">PNEG_03457</name>
</gene>
<organism evidence="15 16">
    <name type="scientific">Pneumocystis murina (strain B123)</name>
    <name type="common">Mouse pneumocystis pneumonia agent</name>
    <name type="synonym">Pneumocystis carinii f. sp. muris</name>
    <dbReference type="NCBI Taxonomy" id="1069680"/>
    <lineage>
        <taxon>Eukaryota</taxon>
        <taxon>Fungi</taxon>
        <taxon>Dikarya</taxon>
        <taxon>Ascomycota</taxon>
        <taxon>Taphrinomycotina</taxon>
        <taxon>Pneumocystomycetes</taxon>
        <taxon>Pneumocystaceae</taxon>
        <taxon>Pneumocystis</taxon>
    </lineage>
</organism>
<keyword evidence="8 11" id="KW-1133">Transmembrane helix</keyword>
<dbReference type="HOGENOM" id="CLU_005034_0_1_1"/>
<evidence type="ECO:0000256" key="9">
    <source>
        <dbReference type="ARBA" id="ARBA00023136"/>
    </source>
</evidence>
<feature type="signal peptide" evidence="12">
    <location>
        <begin position="1"/>
        <end position="21"/>
    </location>
</feature>
<reference evidence="16" key="1">
    <citation type="journal article" date="2016" name="Nat. Commun.">
        <title>Genome analysis of three Pneumocystis species reveals adaptation mechanisms to life exclusively in mammalian hosts.</title>
        <authorList>
            <person name="Ma L."/>
            <person name="Chen Z."/>
            <person name="Huang D.W."/>
            <person name="Kutty G."/>
            <person name="Ishihara M."/>
            <person name="Wang H."/>
            <person name="Abouelleil A."/>
            <person name="Bishop L."/>
            <person name="Davey E."/>
            <person name="Deng R."/>
            <person name="Deng X."/>
            <person name="Fan L."/>
            <person name="Fantoni G."/>
            <person name="Fitzgerald M."/>
            <person name="Gogineni E."/>
            <person name="Goldberg J.M."/>
            <person name="Handley G."/>
            <person name="Hu X."/>
            <person name="Huber C."/>
            <person name="Jiao X."/>
            <person name="Jones K."/>
            <person name="Levin J.Z."/>
            <person name="Liu Y."/>
            <person name="Macdonald P."/>
            <person name="Melnikov A."/>
            <person name="Raley C."/>
            <person name="Sassi M."/>
            <person name="Sherman B.T."/>
            <person name="Song X."/>
            <person name="Sykes S."/>
            <person name="Tran B."/>
            <person name="Walsh L."/>
            <person name="Xia Y."/>
            <person name="Yang J."/>
            <person name="Young S."/>
            <person name="Zeng Q."/>
            <person name="Zheng X."/>
            <person name="Stephens R."/>
            <person name="Nusbaum C."/>
            <person name="Birren B.W."/>
            <person name="Azadi P."/>
            <person name="Lempicki R.A."/>
            <person name="Cuomo C.A."/>
            <person name="Kovacs J.A."/>
        </authorList>
    </citation>
    <scope>NUCLEOTIDE SEQUENCE [LARGE SCALE GENOMIC DNA]</scope>
    <source>
        <strain evidence="16">B123</strain>
    </source>
</reference>
<dbReference type="RefSeq" id="XP_007875547.1">
    <property type="nucleotide sequence ID" value="XM_007877356.1"/>
</dbReference>
<evidence type="ECO:0000256" key="4">
    <source>
        <dbReference type="ARBA" id="ARBA00020824"/>
    </source>
</evidence>
<dbReference type="Pfam" id="PF07774">
    <property type="entry name" value="EMC1_C"/>
    <property type="match status" value="1"/>
</dbReference>
<evidence type="ECO:0000313" key="16">
    <source>
        <dbReference type="Proteomes" id="UP000011958"/>
    </source>
</evidence>
<proteinExistence type="inferred from homology"/>
<evidence type="ECO:0000256" key="7">
    <source>
        <dbReference type="ARBA" id="ARBA00022824"/>
    </source>
</evidence>
<feature type="domain" description="ER membrane protein complex subunit 1 C-terminal" evidence="13">
    <location>
        <begin position="751"/>
        <end position="963"/>
    </location>
</feature>
<evidence type="ECO:0000259" key="14">
    <source>
        <dbReference type="Pfam" id="PF25293"/>
    </source>
</evidence>
<dbReference type="STRING" id="1069680.M7P2A7"/>
<evidence type="ECO:0000256" key="10">
    <source>
        <dbReference type="ARBA" id="ARBA00023180"/>
    </source>
</evidence>
<dbReference type="OMA" id="SWAEVYH"/>
<dbReference type="PANTHER" id="PTHR21573:SF0">
    <property type="entry name" value="ER MEMBRANE PROTEIN COMPLEX SUBUNIT 1"/>
    <property type="match status" value="1"/>
</dbReference>
<dbReference type="GO" id="GO:0034975">
    <property type="term" value="P:protein folding in endoplasmic reticulum"/>
    <property type="evidence" value="ECO:0007669"/>
    <property type="project" value="TreeGrafter"/>
</dbReference>
<dbReference type="GO" id="GO:0072546">
    <property type="term" value="C:EMC complex"/>
    <property type="evidence" value="ECO:0007669"/>
    <property type="project" value="InterPro"/>
</dbReference>
<dbReference type="GeneID" id="19897144"/>
<feature type="chain" id="PRO_5004082715" description="ER membrane protein complex subunit 1" evidence="12">
    <location>
        <begin position="22"/>
        <end position="966"/>
    </location>
</feature>
<dbReference type="AlphaFoldDB" id="M7P2A7"/>
<sequence length="966" mass="110952">MGMSKFLYLFFIFAFLSSIRATFYENDKITFHIPLIGVPLKESIFFHKPISYQNSLIYLATEKNILAAINSKDGSLVWRQKYAENDPINAIKPLDSKIISLSNSSNVRAWNALTGFLIWEETLQNFFLDNRYVIKIFENNITSNKDIILLTSNTIYFLDSNTGSQIWCYGKNVERLPIFLSISNSFVYVVESRVSSNTYFISVSKLDGKTGNKIASNYLFSISKLDDIIYVGSSPLPIIVWRNSSISSSLSIYDFDRNITHIINIEIPFSSVKLYSSEHSNVISPSILLHFTSNSYQKTWASVFSFKSNSSILKLYEISSISATSCFFATIYAFNIFYIHSYINKFGSITIDTYGDKNNSILNTWNISQNQSHSHLEQIISNFFQKKDNSTMIKSVVVMSDGVIYMVKESSILWHREESLSYSIHAEFFQLPQKHIVLIENDSLKKSNFLPSIYIKRIIRHFNKLKEIIKYIVSSIRKKLSKKYKDTSNIQKTRLRKNVFGLKQIIIVITSKGKILALDPFFSGIIIWSNNLGNKFDYKGLWIIKKSKTLNDIPVIAVLGRSFQDMHFWRINGLTGEIINFKKVDNDIKNSFILDHISTNDSNENIIVGITEDKKVKLLYDTSKALPISMLENLSNIYFSTKNLNTLEGYFLDFKNLYANVTWTIDFPSSESIISLSFRNKNEKIASIGRVLGDRSVLYKYLNSHFLAVATGNEEDSKLNIYLIDMVKGMILHTNHYNSVDISKGVEILLTENWIVYQFWIEKPTKGYQIVISELYESETRNKRNKGENSTSIYNIPLPFVISQAYLYPRRIHAFTSVLTRYGITSRDIISYIDSNQIIIIPKKLLDPQRPILTSNKIPSESIKGLIPYDVNLFIDSKIIISCKNEVYGIKNILSSPTLLESTSLILAYGHDIFFTYVTPSNSFDVLNPSFNKFQLLLTIFLLIVGLFLLRSIIKVKLLKKKWLVI</sequence>
<dbReference type="InterPro" id="IPR015943">
    <property type="entry name" value="WD40/YVTN_repeat-like_dom_sf"/>
</dbReference>
<evidence type="ECO:0000313" key="15">
    <source>
        <dbReference type="EMBL" id="EMR08015.1"/>
    </source>
</evidence>
<keyword evidence="5 11" id="KW-0812">Transmembrane</keyword>
<dbReference type="InterPro" id="IPR026895">
    <property type="entry name" value="EMC1"/>
</dbReference>
<feature type="non-terminal residue" evidence="15">
    <location>
        <position position="1"/>
    </location>
</feature>
<evidence type="ECO:0000256" key="1">
    <source>
        <dbReference type="ARBA" id="ARBA00004115"/>
    </source>
</evidence>
<keyword evidence="10" id="KW-0325">Glycoprotein</keyword>
<dbReference type="EMBL" id="AFWA02000016">
    <property type="protein sequence ID" value="EMR08015.1"/>
    <property type="molecule type" value="Genomic_DNA"/>
</dbReference>